<dbReference type="SUPFAM" id="SSF51703">
    <property type="entry name" value="Cobalamin (vitamin B12)-dependent enzymes"/>
    <property type="match status" value="1"/>
</dbReference>
<name>A0A1G6LJ94_9FIRM</name>
<evidence type="ECO:0000313" key="4">
    <source>
        <dbReference type="EMBL" id="SDI65960.1"/>
    </source>
</evidence>
<evidence type="ECO:0000313" key="6">
    <source>
        <dbReference type="EMBL" id="TDS29126.1"/>
    </source>
</evidence>
<dbReference type="Proteomes" id="UP000295758">
    <property type="component" value="Unassembled WGS sequence"/>
</dbReference>
<dbReference type="Proteomes" id="UP000199519">
    <property type="component" value="Unassembled WGS sequence"/>
</dbReference>
<evidence type="ECO:0000313" key="8">
    <source>
        <dbReference type="Proteomes" id="UP000198945"/>
    </source>
</evidence>
<evidence type="ECO:0000313" key="12">
    <source>
        <dbReference type="Proteomes" id="UP000324896"/>
    </source>
</evidence>
<dbReference type="EMBL" id="FNBJ01000017">
    <property type="protein sequence ID" value="SDF61462.1"/>
    <property type="molecule type" value="Genomic_DNA"/>
</dbReference>
<dbReference type="EMBL" id="FOHG01000017">
    <property type="protein sequence ID" value="SET01738.1"/>
    <property type="molecule type" value="Genomic_DNA"/>
</dbReference>
<evidence type="ECO:0008006" key="13">
    <source>
        <dbReference type="Google" id="ProtNLM"/>
    </source>
</evidence>
<dbReference type="EMBL" id="QICM01000004">
    <property type="protein sequence ID" value="PXV68691.1"/>
    <property type="molecule type" value="Genomic_DNA"/>
</dbReference>
<organism evidence="2 12">
    <name type="scientific">Halanaerobium congolense</name>
    <dbReference type="NCBI Taxonomy" id="54121"/>
    <lineage>
        <taxon>Bacteria</taxon>
        <taxon>Bacillati</taxon>
        <taxon>Bacillota</taxon>
        <taxon>Clostridia</taxon>
        <taxon>Halanaerobiales</taxon>
        <taxon>Halanaerobiaceae</taxon>
        <taxon>Halanaerobium</taxon>
    </lineage>
</organism>
<dbReference type="Proteomes" id="UP000198945">
    <property type="component" value="Unassembled WGS sequence"/>
</dbReference>
<dbReference type="GO" id="GO:0031419">
    <property type="term" value="F:cobalamin binding"/>
    <property type="evidence" value="ECO:0007669"/>
    <property type="project" value="InterPro"/>
</dbReference>
<dbReference type="InterPro" id="IPR016176">
    <property type="entry name" value="Cbl-dep_enz_cat"/>
</dbReference>
<dbReference type="Proteomes" id="UP000324896">
    <property type="component" value="Unassembled WGS sequence"/>
</dbReference>
<dbReference type="Proteomes" id="UP000198612">
    <property type="component" value="Unassembled WGS sequence"/>
</dbReference>
<dbReference type="EMBL" id="FMYT01000006">
    <property type="protein sequence ID" value="SDC43263.1"/>
    <property type="molecule type" value="Genomic_DNA"/>
</dbReference>
<evidence type="ECO:0000313" key="3">
    <source>
        <dbReference type="EMBL" id="SDF61462.1"/>
    </source>
</evidence>
<accession>A0A1G6LJ94</accession>
<dbReference type="STRING" id="54121.SAMN04515653_13816"/>
<proteinExistence type="predicted"/>
<reference evidence="7 9" key="1">
    <citation type="submission" date="2016-10" db="EMBL/GenBank/DDBJ databases">
        <authorList>
            <person name="Varghese N."/>
            <person name="Submissions S."/>
        </authorList>
    </citation>
    <scope>NUCLEOTIDE SEQUENCE [LARGE SCALE GENOMIC DNA]</scope>
    <source>
        <strain evidence="2 12">WG10</strain>
        <strain evidence="3 9">WG2</strain>
        <strain evidence="5 7">WG5</strain>
    </source>
</reference>
<evidence type="ECO:0000313" key="1">
    <source>
        <dbReference type="EMBL" id="PXV68691.1"/>
    </source>
</evidence>
<evidence type="ECO:0000313" key="7">
    <source>
        <dbReference type="Proteomes" id="UP000198612"/>
    </source>
</evidence>
<evidence type="ECO:0000313" key="2">
    <source>
        <dbReference type="EMBL" id="SDC43263.1"/>
    </source>
</evidence>
<reference evidence="1 10" key="3">
    <citation type="submission" date="2018-04" db="EMBL/GenBank/DDBJ databases">
        <title>Subsurface microbial communities from deep shales in Ohio and West Virginia, USA.</title>
        <authorList>
            <person name="Wrighton K."/>
        </authorList>
    </citation>
    <scope>NUCLEOTIDE SEQUENCE [LARGE SCALE GENOMIC DNA]</scope>
    <source>
        <strain evidence="1 10">MSL28</strain>
    </source>
</reference>
<dbReference type="AlphaFoldDB" id="A0A1G6LJ94"/>
<keyword evidence="9" id="KW-1185">Reference proteome</keyword>
<dbReference type="Gene3D" id="3.20.20.240">
    <property type="entry name" value="Methylmalonyl-CoA mutase"/>
    <property type="match status" value="1"/>
</dbReference>
<dbReference type="Proteomes" id="UP000247389">
    <property type="component" value="Unassembled WGS sequence"/>
</dbReference>
<dbReference type="EMBL" id="FNEH01000011">
    <property type="protein sequence ID" value="SDI65960.1"/>
    <property type="molecule type" value="Genomic_DNA"/>
</dbReference>
<gene>
    <name evidence="6" type="ORF">BY453_11811</name>
    <name evidence="1" type="ORF">C8C78_10478</name>
    <name evidence="2" type="ORF">SAMN04488597_10676</name>
    <name evidence="3" type="ORF">SAMN04488598_11717</name>
    <name evidence="5" type="ORF">SAMN04515652_11736</name>
    <name evidence="4" type="ORF">SAMN04515654_11117</name>
</gene>
<evidence type="ECO:0000313" key="11">
    <source>
        <dbReference type="Proteomes" id="UP000295758"/>
    </source>
</evidence>
<sequence>MPPIIKAVRAKATLNEISDQMREVFGEYQNRNI</sequence>
<reference evidence="4 8" key="2">
    <citation type="submission" date="2016-10" db="EMBL/GenBank/DDBJ databases">
        <authorList>
            <person name="de Groot N.N."/>
        </authorList>
    </citation>
    <scope>NUCLEOTIDE SEQUENCE [LARGE SCALE GENOMIC DNA]</scope>
    <source>
        <strain evidence="4 8">WG7</strain>
    </source>
</reference>
<protein>
    <recommendedName>
        <fullName evidence="13">Methylmalonyl-CoA mutase</fullName>
    </recommendedName>
</protein>
<dbReference type="GO" id="GO:0003824">
    <property type="term" value="F:catalytic activity"/>
    <property type="evidence" value="ECO:0007669"/>
    <property type="project" value="InterPro"/>
</dbReference>
<evidence type="ECO:0000313" key="5">
    <source>
        <dbReference type="EMBL" id="SET01738.1"/>
    </source>
</evidence>
<reference evidence="6 11" key="4">
    <citation type="submission" date="2019-03" db="EMBL/GenBank/DDBJ databases">
        <title>Deep subsurface shale carbon reservoir microbial communities from Ohio and West Virginia, USA.</title>
        <authorList>
            <person name="Wrighton K."/>
        </authorList>
    </citation>
    <scope>NUCLEOTIDE SEQUENCE [LARGE SCALE GENOMIC DNA]</scope>
    <source>
        <strain evidence="6 11">UTICA-S4D12</strain>
    </source>
</reference>
<dbReference type="EMBL" id="SOAA01000018">
    <property type="protein sequence ID" value="TDS29126.1"/>
    <property type="molecule type" value="Genomic_DNA"/>
</dbReference>
<evidence type="ECO:0000313" key="10">
    <source>
        <dbReference type="Proteomes" id="UP000247389"/>
    </source>
</evidence>
<evidence type="ECO:0000313" key="9">
    <source>
        <dbReference type="Proteomes" id="UP000199519"/>
    </source>
</evidence>